<feature type="domain" description="Flagellar hook-length control protein-like C-terminal" evidence="2">
    <location>
        <begin position="341"/>
        <end position="412"/>
    </location>
</feature>
<feature type="region of interest" description="Disordered" evidence="1">
    <location>
        <begin position="417"/>
        <end position="444"/>
    </location>
</feature>
<feature type="region of interest" description="Disordered" evidence="1">
    <location>
        <begin position="260"/>
        <end position="298"/>
    </location>
</feature>
<dbReference type="InterPro" id="IPR021136">
    <property type="entry name" value="Flagellar_hook_control-like_C"/>
</dbReference>
<dbReference type="EMBL" id="QYTV02000003">
    <property type="protein sequence ID" value="RST75488.1"/>
    <property type="molecule type" value="Genomic_DNA"/>
</dbReference>
<gene>
    <name evidence="3" type="ORF">D4T97_009645</name>
</gene>
<dbReference type="Gene3D" id="3.30.750.140">
    <property type="match status" value="1"/>
</dbReference>
<dbReference type="CDD" id="cd17470">
    <property type="entry name" value="T3SS_Flik_C"/>
    <property type="match status" value="1"/>
</dbReference>
<feature type="compositionally biased region" description="Polar residues" evidence="1">
    <location>
        <begin position="282"/>
        <end position="298"/>
    </location>
</feature>
<evidence type="ECO:0000313" key="4">
    <source>
        <dbReference type="Proteomes" id="UP000287156"/>
    </source>
</evidence>
<evidence type="ECO:0000313" key="3">
    <source>
        <dbReference type="EMBL" id="RST75488.1"/>
    </source>
</evidence>
<sequence length="462" mass="51969">MKLSTSFRNWVPNRSQELWKKCLRIKQQHILRCWLSTQVKRGEKVKIPIFDAAPNFIMTKQSRNETRQGNGLFGDILNLKMQSFQAESGNETTETTEQDSTLNQVLANALKILEELKETTGYDLDADEQELLQKAIDLLGRIDTESEGTAALLEALDYFVASAGKSKFEGELGSEALKDVLGYSKVSLQQYDLLKNGPPSLAHLNSQQSQQRLLQTSAEQLILENGNKSNPGIESESLIRQPISVDGDETFPLALRLQPIRSSNESEADRSLLAPEPEGTQAGVQSKSDTNIGQASTMKATSEIDQVIVRLVETGSNERKARELVRQFTNILQRSNFSQALQTKSLTIRLYPEHLGSLRIELLQRDGVMIARILAATNMAKDLLDSQIHQLRQAFVQQNIQVDKVDITFQENMNKYTSQDQRNHGQEQQDPNEGKGSDVFNGENDEEDFSQFLHKVLFETEV</sequence>
<dbReference type="Pfam" id="PF02120">
    <property type="entry name" value="Flg_hook"/>
    <property type="match status" value="1"/>
</dbReference>
<reference evidence="3" key="1">
    <citation type="submission" date="2018-12" db="EMBL/GenBank/DDBJ databases">
        <authorList>
            <person name="Sun L."/>
            <person name="Chen Z."/>
        </authorList>
    </citation>
    <scope>NUCLEOTIDE SEQUENCE [LARGE SCALE GENOMIC DNA]</scope>
    <source>
        <strain evidence="3">3-2-2</strain>
    </source>
</reference>
<name>A0A429Y2R4_9BACI</name>
<feature type="compositionally biased region" description="Basic and acidic residues" evidence="1">
    <location>
        <begin position="421"/>
        <end position="436"/>
    </location>
</feature>
<evidence type="ECO:0000259" key="2">
    <source>
        <dbReference type="Pfam" id="PF02120"/>
    </source>
</evidence>
<evidence type="ECO:0000256" key="1">
    <source>
        <dbReference type="SAM" id="MobiDB-lite"/>
    </source>
</evidence>
<organism evidence="3 4">
    <name type="scientific">Siminovitchia acidinfaciens</name>
    <dbReference type="NCBI Taxonomy" id="2321395"/>
    <lineage>
        <taxon>Bacteria</taxon>
        <taxon>Bacillati</taxon>
        <taxon>Bacillota</taxon>
        <taxon>Bacilli</taxon>
        <taxon>Bacillales</taxon>
        <taxon>Bacillaceae</taxon>
        <taxon>Siminovitchia</taxon>
    </lineage>
</organism>
<dbReference type="Proteomes" id="UP000287156">
    <property type="component" value="Unassembled WGS sequence"/>
</dbReference>
<comment type="caution">
    <text evidence="3">The sequence shown here is derived from an EMBL/GenBank/DDBJ whole genome shotgun (WGS) entry which is preliminary data.</text>
</comment>
<accession>A0A429Y2R4</accession>
<dbReference type="AlphaFoldDB" id="A0A429Y2R4"/>
<proteinExistence type="predicted"/>
<dbReference type="OrthoDB" id="2112988at2"/>
<dbReference type="InterPro" id="IPR038610">
    <property type="entry name" value="FliK-like_C_sf"/>
</dbReference>
<keyword evidence="4" id="KW-1185">Reference proteome</keyword>
<protein>
    <recommendedName>
        <fullName evidence="2">Flagellar hook-length control protein-like C-terminal domain-containing protein</fullName>
    </recommendedName>
</protein>